<dbReference type="PANTHER" id="PTHR23409">
    <property type="entry name" value="RIBONUCLEOSIDE-DIPHOSPHATE REDUCTASE SMALL CHAIN"/>
    <property type="match status" value="1"/>
</dbReference>
<dbReference type="Pfam" id="PF00268">
    <property type="entry name" value="Ribonuc_red_sm"/>
    <property type="match status" value="1"/>
</dbReference>
<dbReference type="EMBL" id="BSXT01000364">
    <property type="protein sequence ID" value="GMF25629.1"/>
    <property type="molecule type" value="Genomic_DNA"/>
</dbReference>
<dbReference type="PANTHER" id="PTHR23409:SF18">
    <property type="entry name" value="RIBONUCLEOSIDE-DIPHOSPHATE REDUCTASE SUBUNIT M2"/>
    <property type="match status" value="1"/>
</dbReference>
<dbReference type="SUPFAM" id="SSF47240">
    <property type="entry name" value="Ferritin-like"/>
    <property type="match status" value="1"/>
</dbReference>
<dbReference type="InterPro" id="IPR012348">
    <property type="entry name" value="RNR-like"/>
</dbReference>
<proteinExistence type="predicted"/>
<organism evidence="2 3">
    <name type="scientific">Phytophthora fragariaefolia</name>
    <dbReference type="NCBI Taxonomy" id="1490495"/>
    <lineage>
        <taxon>Eukaryota</taxon>
        <taxon>Sar</taxon>
        <taxon>Stramenopiles</taxon>
        <taxon>Oomycota</taxon>
        <taxon>Peronosporomycetes</taxon>
        <taxon>Peronosporales</taxon>
        <taxon>Peronosporaceae</taxon>
        <taxon>Phytophthora</taxon>
    </lineage>
</organism>
<feature type="region of interest" description="Disordered" evidence="1">
    <location>
        <begin position="1"/>
        <end position="32"/>
    </location>
</feature>
<reference evidence="2" key="1">
    <citation type="submission" date="2023-04" db="EMBL/GenBank/DDBJ databases">
        <title>Phytophthora fragariaefolia NBRC 109709.</title>
        <authorList>
            <person name="Ichikawa N."/>
            <person name="Sato H."/>
            <person name="Tonouchi N."/>
        </authorList>
    </citation>
    <scope>NUCLEOTIDE SEQUENCE</scope>
    <source>
        <strain evidence="2">NBRC 109709</strain>
    </source>
</reference>
<evidence type="ECO:0000313" key="3">
    <source>
        <dbReference type="Proteomes" id="UP001165121"/>
    </source>
</evidence>
<dbReference type="GO" id="GO:0009263">
    <property type="term" value="P:deoxyribonucleotide biosynthetic process"/>
    <property type="evidence" value="ECO:0007669"/>
    <property type="project" value="InterPro"/>
</dbReference>
<gene>
    <name evidence="2" type="ORF">Pfra01_000463700</name>
</gene>
<accession>A0A9W6X0K9</accession>
<name>A0A9W6X0K9_9STRA</name>
<dbReference type="Proteomes" id="UP001165121">
    <property type="component" value="Unassembled WGS sequence"/>
</dbReference>
<dbReference type="GO" id="GO:0016491">
    <property type="term" value="F:oxidoreductase activity"/>
    <property type="evidence" value="ECO:0007669"/>
    <property type="project" value="InterPro"/>
</dbReference>
<comment type="caution">
    <text evidence="2">The sequence shown here is derived from an EMBL/GenBank/DDBJ whole genome shotgun (WGS) entry which is preliminary data.</text>
</comment>
<sequence length="109" mass="11904">MAQRRAAAISVPGGEPEPVRAVPDPGARRVADVQEGGGSFWTAEELDLVHDLNDWANLTDSERFFVKHVLTFFAASDGIVNENLAMNSSNKVQVPGARCFYGFQIAIER</sequence>
<protein>
    <submittedName>
        <fullName evidence="2">Unnamed protein product</fullName>
    </submittedName>
</protein>
<dbReference type="OrthoDB" id="10248373at2759"/>
<dbReference type="Gene3D" id="1.10.620.20">
    <property type="entry name" value="Ribonucleotide Reductase, subunit A"/>
    <property type="match status" value="1"/>
</dbReference>
<evidence type="ECO:0000313" key="2">
    <source>
        <dbReference type="EMBL" id="GMF25629.1"/>
    </source>
</evidence>
<evidence type="ECO:0000256" key="1">
    <source>
        <dbReference type="SAM" id="MobiDB-lite"/>
    </source>
</evidence>
<dbReference type="InterPro" id="IPR000358">
    <property type="entry name" value="RNR_small_fam"/>
</dbReference>
<keyword evidence="3" id="KW-1185">Reference proteome</keyword>
<dbReference type="InterPro" id="IPR009078">
    <property type="entry name" value="Ferritin-like_SF"/>
</dbReference>
<dbReference type="AlphaFoldDB" id="A0A9W6X0K9"/>